<dbReference type="RefSeq" id="WP_310027222.1">
    <property type="nucleotide sequence ID" value="NZ_JAVDVI010000011.1"/>
</dbReference>
<reference evidence="1 2" key="1">
    <citation type="submission" date="2023-07" db="EMBL/GenBank/DDBJ databases">
        <title>Sorghum-associated microbial communities from plants grown in Nebraska, USA.</title>
        <authorList>
            <person name="Schachtman D."/>
        </authorList>
    </citation>
    <scope>NUCLEOTIDE SEQUENCE [LARGE SCALE GENOMIC DNA]</scope>
    <source>
        <strain evidence="1 2">3773</strain>
    </source>
</reference>
<dbReference type="Proteomes" id="UP001255185">
    <property type="component" value="Unassembled WGS sequence"/>
</dbReference>
<accession>A0ABU1TRW4</accession>
<evidence type="ECO:0000313" key="2">
    <source>
        <dbReference type="Proteomes" id="UP001255185"/>
    </source>
</evidence>
<comment type="caution">
    <text evidence="1">The sequence shown here is derived from an EMBL/GenBank/DDBJ whole genome shotgun (WGS) entry which is preliminary data.</text>
</comment>
<proteinExistence type="predicted"/>
<gene>
    <name evidence="1" type="ORF">J2X31_002637</name>
</gene>
<keyword evidence="2" id="KW-1185">Reference proteome</keyword>
<sequence length="110" mass="12599">MKVETKGHTTTIKDTQGDLTCFLMKLTHEFKTFEKHNIIVDISKYNNLNIKDVKSFSLLSTAHKKSKKSFVIVANDIDFNEVPAKMTVVPTLLEAHDIIEMEEIERDLGF</sequence>
<evidence type="ECO:0000313" key="1">
    <source>
        <dbReference type="EMBL" id="MDR6968614.1"/>
    </source>
</evidence>
<name>A0ABU1TRW4_9FLAO</name>
<dbReference type="EMBL" id="JAVDVI010000011">
    <property type="protein sequence ID" value="MDR6968614.1"/>
    <property type="molecule type" value="Genomic_DNA"/>
</dbReference>
<protein>
    <submittedName>
        <fullName evidence="1">Uncharacterized protein</fullName>
    </submittedName>
</protein>
<organism evidence="1 2">
    <name type="scientific">Flavobacterium arsenatis</name>
    <dbReference type="NCBI Taxonomy" id="1484332"/>
    <lineage>
        <taxon>Bacteria</taxon>
        <taxon>Pseudomonadati</taxon>
        <taxon>Bacteroidota</taxon>
        <taxon>Flavobacteriia</taxon>
        <taxon>Flavobacteriales</taxon>
        <taxon>Flavobacteriaceae</taxon>
        <taxon>Flavobacterium</taxon>
    </lineage>
</organism>